<dbReference type="SUPFAM" id="SSF52540">
    <property type="entry name" value="P-loop containing nucleoside triphosphate hydrolases"/>
    <property type="match status" value="2"/>
</dbReference>
<gene>
    <name evidence="6" type="ORF">ET996_11765</name>
</gene>
<dbReference type="GO" id="GO:0016787">
    <property type="term" value="F:hydrolase activity"/>
    <property type="evidence" value="ECO:0007669"/>
    <property type="project" value="UniProtKB-KW"/>
</dbReference>
<keyword evidence="2" id="KW-0479">Metal-binding</keyword>
<evidence type="ECO:0000259" key="3">
    <source>
        <dbReference type="PROSITE" id="PS50966"/>
    </source>
</evidence>
<dbReference type="InterPro" id="IPR049730">
    <property type="entry name" value="SNF2/RAD54-like_C"/>
</dbReference>
<dbReference type="InterPro" id="IPR000330">
    <property type="entry name" value="SNF2_N"/>
</dbReference>
<organism evidence="6 7">
    <name type="scientific">Propioniciclava tarda</name>
    <dbReference type="NCBI Taxonomy" id="433330"/>
    <lineage>
        <taxon>Bacteria</taxon>
        <taxon>Bacillati</taxon>
        <taxon>Actinomycetota</taxon>
        <taxon>Actinomycetes</taxon>
        <taxon>Propionibacteriales</taxon>
        <taxon>Propionibacteriaceae</taxon>
        <taxon>Propioniciclava</taxon>
    </lineage>
</organism>
<dbReference type="CDD" id="cd18793">
    <property type="entry name" value="SF2_C_SNF"/>
    <property type="match status" value="1"/>
</dbReference>
<dbReference type="SMART" id="SM00490">
    <property type="entry name" value="HELICc"/>
    <property type="match status" value="1"/>
</dbReference>
<accession>A0A4Q9KIN3</accession>
<keyword evidence="2" id="KW-0863">Zinc-finger</keyword>
<sequence>MRGRAYAVQGRVRDIQIEQAPGTTIITAKVGGGSTYKTTVIQGQGPRGITVHVRCTCPIGHDCKHGVAVIIAAQAQAATRIVPAWERTLREVAAAASAVHQGAPLAVEFTLTGESQLRLRPLVWGKSGKWIKSGITWDALAYDYRSSYLAAHRRALLTLGRALDGDGTLGRYYHGASDVRSLADAGPTVWSALEHAASVGVVFVSANGTPPVRLAASPASLVVEIMEADDGVEIVRRFAVVGAQRGARVTVVGRPAHGLHCLSQGELILAGLQRQASDAEQALLDSPSPLVVPTEDVGAFATGYLPALRRLGRVIVADGLDLPEPALPRFEVRVTPRGQTAALIRCAITYTSGDATTRLSVRQRFDEPPVRDPDAEAALLASLPDGFWVADEQQVTGRELIDFATRVLPALEASDAVDVILDADLPDFREADEAPTVELRIAERPGHNDWFDLGVEVKLGDETVPFAELFTALSRGDDHLILDSGVWFSLDVPELDRLRQLIAEARDLADADEPGSLRLRVEHAGLWDELVGLGIVAEQAASWRKAVDGLLNLDAIPAVEPPTGLNATLRPYQDEGFRWLRFLWASRLGGILADDMGLGKTLQVLTAVASAKEAGELTEPVLVIAPTSVLGTWVAEAATFTPGLSVRSITQTGGKRGATLAEVIGDADIVVTSYTLLRLEASDYAERAWSAVVLDEAQFVKNRQSKAYQAVRKLRAGVRFALTGTPLENNLMDLWSLLSITCPGLFPRPDSFEEFYRRPIERRTDADALPRLRRRIRPVLLRRTKEAVAADLPPKQTQVLSIDLAPAHRRLYDRQLQAERKKVLGLVGDVTRNRIAILRSLTTLRQLSLSPALIDPTHAAASAKIDTLVDLLTEVAAEGHRALVFSQFTSFLALVRKRLDAEGVRYQYLDGRTRDRAARIAAFKEGDDPAFLISLKAGGFGLTLTEADYVFVLDPWWNPAAELQAIDRTHRIGQDKNVMVYRLVSADTIEEKVVALQQRKRDLFDEVLGDDGELAAPLSADDIRGLLGL</sequence>
<proteinExistence type="predicted"/>
<dbReference type="Gene3D" id="3.40.50.300">
    <property type="entry name" value="P-loop containing nucleotide triphosphate hydrolases"/>
    <property type="match status" value="1"/>
</dbReference>
<comment type="caution">
    <text evidence="6">The sequence shown here is derived from an EMBL/GenBank/DDBJ whole genome shotgun (WGS) entry which is preliminary data.</text>
</comment>
<dbReference type="OrthoDB" id="9760715at2"/>
<evidence type="ECO:0000313" key="6">
    <source>
        <dbReference type="EMBL" id="TBT94256.1"/>
    </source>
</evidence>
<keyword evidence="6" id="KW-0347">Helicase</keyword>
<dbReference type="PROSITE" id="PS51192">
    <property type="entry name" value="HELICASE_ATP_BIND_1"/>
    <property type="match status" value="1"/>
</dbReference>
<dbReference type="GO" id="GO:0004386">
    <property type="term" value="F:helicase activity"/>
    <property type="evidence" value="ECO:0007669"/>
    <property type="project" value="UniProtKB-KW"/>
</dbReference>
<dbReference type="PROSITE" id="PS50966">
    <property type="entry name" value="ZF_SWIM"/>
    <property type="match status" value="1"/>
</dbReference>
<feature type="domain" description="Helicase ATP-binding" evidence="4">
    <location>
        <begin position="581"/>
        <end position="744"/>
    </location>
</feature>
<dbReference type="Proteomes" id="UP000291933">
    <property type="component" value="Unassembled WGS sequence"/>
</dbReference>
<name>A0A4Q9KIN3_PROTD</name>
<keyword evidence="6" id="KW-0547">Nucleotide-binding</keyword>
<evidence type="ECO:0000256" key="1">
    <source>
        <dbReference type="ARBA" id="ARBA00022801"/>
    </source>
</evidence>
<dbReference type="Pfam" id="PF00271">
    <property type="entry name" value="Helicase_C"/>
    <property type="match status" value="1"/>
</dbReference>
<feature type="domain" description="SWIM-type" evidence="3">
    <location>
        <begin position="36"/>
        <end position="74"/>
    </location>
</feature>
<dbReference type="InterPro" id="IPR038718">
    <property type="entry name" value="SNF2-like_sf"/>
</dbReference>
<keyword evidence="2" id="KW-0862">Zinc</keyword>
<dbReference type="PROSITE" id="PS51194">
    <property type="entry name" value="HELICASE_CTER"/>
    <property type="match status" value="1"/>
</dbReference>
<protein>
    <submittedName>
        <fullName evidence="6">DEAD/DEAH box helicase</fullName>
    </submittedName>
</protein>
<keyword evidence="6" id="KW-0067">ATP-binding</keyword>
<dbReference type="GO" id="GO:0008270">
    <property type="term" value="F:zinc ion binding"/>
    <property type="evidence" value="ECO:0007669"/>
    <property type="project" value="UniProtKB-KW"/>
</dbReference>
<dbReference type="InterPro" id="IPR014001">
    <property type="entry name" value="Helicase_ATP-bd"/>
</dbReference>
<dbReference type="GO" id="GO:0005524">
    <property type="term" value="F:ATP binding"/>
    <property type="evidence" value="ECO:0007669"/>
    <property type="project" value="InterPro"/>
</dbReference>
<dbReference type="Pfam" id="PF00176">
    <property type="entry name" value="SNF2-rel_dom"/>
    <property type="match status" value="1"/>
</dbReference>
<dbReference type="SMART" id="SM00487">
    <property type="entry name" value="DEXDc"/>
    <property type="match status" value="1"/>
</dbReference>
<dbReference type="PANTHER" id="PTHR10799">
    <property type="entry name" value="SNF2/RAD54 HELICASE FAMILY"/>
    <property type="match status" value="1"/>
</dbReference>
<feature type="domain" description="Helicase C-terminal" evidence="5">
    <location>
        <begin position="867"/>
        <end position="1024"/>
    </location>
</feature>
<dbReference type="InterPro" id="IPR007527">
    <property type="entry name" value="Znf_SWIM"/>
</dbReference>
<dbReference type="AlphaFoldDB" id="A0A4Q9KIN3"/>
<reference evidence="6 7" key="1">
    <citation type="submission" date="2019-01" db="EMBL/GenBank/DDBJ databases">
        <title>Lactibacter flavus gen. nov., sp. nov., a novel bacterium of the family Propionibacteriaceae isolated from raw milk and dairy products.</title>
        <authorList>
            <person name="Huptas C."/>
            <person name="Wenning M."/>
            <person name="Breitenwieser F."/>
            <person name="Doll E."/>
            <person name="Von Neubeck M."/>
            <person name="Busse H.-J."/>
            <person name="Scherer S."/>
        </authorList>
    </citation>
    <scope>NUCLEOTIDE SEQUENCE [LARGE SCALE GENOMIC DNA]</scope>
    <source>
        <strain evidence="6 7">DSM 22130</strain>
    </source>
</reference>
<dbReference type="InterPro" id="IPR001650">
    <property type="entry name" value="Helicase_C-like"/>
</dbReference>
<dbReference type="EMBL" id="SDMR01000016">
    <property type="protein sequence ID" value="TBT94256.1"/>
    <property type="molecule type" value="Genomic_DNA"/>
</dbReference>
<evidence type="ECO:0000256" key="2">
    <source>
        <dbReference type="PROSITE-ProRule" id="PRU00325"/>
    </source>
</evidence>
<evidence type="ECO:0000259" key="4">
    <source>
        <dbReference type="PROSITE" id="PS51192"/>
    </source>
</evidence>
<dbReference type="Gene3D" id="3.40.50.10810">
    <property type="entry name" value="Tandem AAA-ATPase domain"/>
    <property type="match status" value="1"/>
</dbReference>
<dbReference type="InterPro" id="IPR027417">
    <property type="entry name" value="P-loop_NTPase"/>
</dbReference>
<evidence type="ECO:0000313" key="7">
    <source>
        <dbReference type="Proteomes" id="UP000291933"/>
    </source>
</evidence>
<keyword evidence="7" id="KW-1185">Reference proteome</keyword>
<evidence type="ECO:0000259" key="5">
    <source>
        <dbReference type="PROSITE" id="PS51194"/>
    </source>
</evidence>
<keyword evidence="1" id="KW-0378">Hydrolase</keyword>